<accession>A0A0E9TN36</accession>
<protein>
    <submittedName>
        <fullName evidence="1">Uncharacterized protein</fullName>
    </submittedName>
</protein>
<name>A0A0E9TN36_ANGAN</name>
<evidence type="ECO:0000313" key="1">
    <source>
        <dbReference type="EMBL" id="JAH55016.1"/>
    </source>
</evidence>
<proteinExistence type="predicted"/>
<dbReference type="AlphaFoldDB" id="A0A0E9TN36"/>
<sequence>MTYDVKHKSNMGSLAQFSGNFVTTCNTYCLFS</sequence>
<organism evidence="1">
    <name type="scientific">Anguilla anguilla</name>
    <name type="common">European freshwater eel</name>
    <name type="synonym">Muraena anguilla</name>
    <dbReference type="NCBI Taxonomy" id="7936"/>
    <lineage>
        <taxon>Eukaryota</taxon>
        <taxon>Metazoa</taxon>
        <taxon>Chordata</taxon>
        <taxon>Craniata</taxon>
        <taxon>Vertebrata</taxon>
        <taxon>Euteleostomi</taxon>
        <taxon>Actinopterygii</taxon>
        <taxon>Neopterygii</taxon>
        <taxon>Teleostei</taxon>
        <taxon>Anguilliformes</taxon>
        <taxon>Anguillidae</taxon>
        <taxon>Anguilla</taxon>
    </lineage>
</organism>
<reference evidence="1" key="1">
    <citation type="submission" date="2014-11" db="EMBL/GenBank/DDBJ databases">
        <authorList>
            <person name="Amaro Gonzalez C."/>
        </authorList>
    </citation>
    <scope>NUCLEOTIDE SEQUENCE</scope>
</reference>
<reference evidence="1" key="2">
    <citation type="journal article" date="2015" name="Fish Shellfish Immunol.">
        <title>Early steps in the European eel (Anguilla anguilla)-Vibrio vulnificus interaction in the gills: Role of the RtxA13 toxin.</title>
        <authorList>
            <person name="Callol A."/>
            <person name="Pajuelo D."/>
            <person name="Ebbesson L."/>
            <person name="Teles M."/>
            <person name="MacKenzie S."/>
            <person name="Amaro C."/>
        </authorList>
    </citation>
    <scope>NUCLEOTIDE SEQUENCE</scope>
</reference>
<dbReference type="EMBL" id="GBXM01053561">
    <property type="protein sequence ID" value="JAH55016.1"/>
    <property type="molecule type" value="Transcribed_RNA"/>
</dbReference>